<sequence length="80" mass="9297">MLAAADCMAQERWWKMWIAFFERTNMLREVEEKPETHAQPGVRPCGAYYQQLQTFPPFLPYVAVSLSTTPTLSSLSNRRD</sequence>
<proteinExistence type="predicted"/>
<keyword evidence="2" id="KW-1185">Reference proteome</keyword>
<name>A0ACC1SEX6_9APHY</name>
<gene>
    <name evidence="1" type="ORF">NM688_g6549</name>
</gene>
<dbReference type="EMBL" id="JANHOG010001368">
    <property type="protein sequence ID" value="KAJ3538236.1"/>
    <property type="molecule type" value="Genomic_DNA"/>
</dbReference>
<dbReference type="Proteomes" id="UP001148662">
    <property type="component" value="Unassembled WGS sequence"/>
</dbReference>
<evidence type="ECO:0000313" key="1">
    <source>
        <dbReference type="EMBL" id="KAJ3538236.1"/>
    </source>
</evidence>
<accession>A0ACC1SEX6</accession>
<protein>
    <submittedName>
        <fullName evidence="1">Uncharacterized protein</fullName>
    </submittedName>
</protein>
<reference evidence="1" key="1">
    <citation type="submission" date="2022-07" db="EMBL/GenBank/DDBJ databases">
        <title>Genome Sequence of Phlebia brevispora.</title>
        <authorList>
            <person name="Buettner E."/>
        </authorList>
    </citation>
    <scope>NUCLEOTIDE SEQUENCE</scope>
    <source>
        <strain evidence="1">MPL23</strain>
    </source>
</reference>
<organism evidence="1 2">
    <name type="scientific">Phlebia brevispora</name>
    <dbReference type="NCBI Taxonomy" id="194682"/>
    <lineage>
        <taxon>Eukaryota</taxon>
        <taxon>Fungi</taxon>
        <taxon>Dikarya</taxon>
        <taxon>Basidiomycota</taxon>
        <taxon>Agaricomycotina</taxon>
        <taxon>Agaricomycetes</taxon>
        <taxon>Polyporales</taxon>
        <taxon>Meruliaceae</taxon>
        <taxon>Phlebia</taxon>
    </lineage>
</organism>
<evidence type="ECO:0000313" key="2">
    <source>
        <dbReference type="Proteomes" id="UP001148662"/>
    </source>
</evidence>
<comment type="caution">
    <text evidence="1">The sequence shown here is derived from an EMBL/GenBank/DDBJ whole genome shotgun (WGS) entry which is preliminary data.</text>
</comment>